<dbReference type="OrthoDB" id="6163216at2759"/>
<feature type="compositionally biased region" description="Polar residues" evidence="1">
    <location>
        <begin position="204"/>
        <end position="217"/>
    </location>
</feature>
<comment type="caution">
    <text evidence="2">The sequence shown here is derived from an EMBL/GenBank/DDBJ whole genome shotgun (WGS) entry which is preliminary data.</text>
</comment>
<feature type="compositionally biased region" description="Basic and acidic residues" evidence="1">
    <location>
        <begin position="228"/>
        <end position="249"/>
    </location>
</feature>
<name>A0A8T3DK15_9TELE</name>
<feature type="region of interest" description="Disordered" evidence="1">
    <location>
        <begin position="516"/>
        <end position="600"/>
    </location>
</feature>
<gene>
    <name evidence="2" type="ORF">AGOR_G00094190</name>
</gene>
<proteinExistence type="predicted"/>
<evidence type="ECO:0000256" key="1">
    <source>
        <dbReference type="SAM" id="MobiDB-lite"/>
    </source>
</evidence>
<protein>
    <submittedName>
        <fullName evidence="2">Uncharacterized protein</fullName>
    </submittedName>
</protein>
<feature type="compositionally biased region" description="Basic and acidic residues" evidence="1">
    <location>
        <begin position="565"/>
        <end position="582"/>
    </location>
</feature>
<dbReference type="Proteomes" id="UP000829720">
    <property type="component" value="Unassembled WGS sequence"/>
</dbReference>
<feature type="region of interest" description="Disordered" evidence="1">
    <location>
        <begin position="176"/>
        <end position="265"/>
    </location>
</feature>
<organism evidence="2 3">
    <name type="scientific">Albula goreensis</name>
    <dbReference type="NCBI Taxonomy" id="1534307"/>
    <lineage>
        <taxon>Eukaryota</taxon>
        <taxon>Metazoa</taxon>
        <taxon>Chordata</taxon>
        <taxon>Craniata</taxon>
        <taxon>Vertebrata</taxon>
        <taxon>Euteleostomi</taxon>
        <taxon>Actinopterygii</taxon>
        <taxon>Neopterygii</taxon>
        <taxon>Teleostei</taxon>
        <taxon>Albuliformes</taxon>
        <taxon>Albulidae</taxon>
        <taxon>Albula</taxon>
    </lineage>
</organism>
<evidence type="ECO:0000313" key="3">
    <source>
        <dbReference type="Proteomes" id="UP000829720"/>
    </source>
</evidence>
<accession>A0A8T3DK15</accession>
<feature type="compositionally biased region" description="Basic and acidic residues" evidence="1">
    <location>
        <begin position="326"/>
        <end position="347"/>
    </location>
</feature>
<feature type="compositionally biased region" description="Basic and acidic residues" evidence="1">
    <location>
        <begin position="455"/>
        <end position="466"/>
    </location>
</feature>
<dbReference type="AlphaFoldDB" id="A0A8T3DK15"/>
<sequence>MLAKQSVCKTQMESGQEVRVEVKLRKGGNKKKEWKKVGEEIVRDLTIAETRGRKQTASTKLLGKNSNDCLHSWQKVSRTGPNKAAQISHGHGYDPEIESSRDGCERLGRSLVKYPVQFVAETAPAMGGESTALVINNSALDLTNCNGYRHRKGNGKKSKVAITTNLNTRRSRSKMLGGVSYEPDRGVHVSSGRMGKSVDDAETESSAVLESHMSSDISVPDSAITTDVLERKEKEGELGTRPDNQELRESPQQTVQSRGHPYCTGRKRKIELQSVGNSESLAVQEKTQQILHSELTQESQGNESSGKDIGRIGRVKWGRKTMSVKEAQKMGRHQNTDKVHKVEKGDEGTLSYRELAPEQVSVHDGDLKQACEISTASVKGEEEYDAHFAVVLSNTISRSPDSLGLCQRDDIEPSNLLTRSDVVCNIQSDICSLDLMETSTQESIQVSCSFTKTKETQNNDISKESEGDSNLSSSSNVLSNSAITNTKDMSDPCAEHCGKSLENVLVEDCKLEMMEGGSRDMPVEPWKLNSSTEKDLRVQKGRKHKQRRSRVAGTHKRKERQSQGARDDAIEIKEPQKKDNALKIKSSTAQMQPRLKRRHSCPEIAPADSSLTGFMVPSSPLSRFPRSLVFHIPRSRPSSVKRARRHTVCSLEVEREIAPMFAEGSVSDWAGRALWKSFPCLPRIALLHFSPRLRFSGKSPGLPFQETARRHWQCLQKW</sequence>
<feature type="region of interest" description="Disordered" evidence="1">
    <location>
        <begin position="326"/>
        <end position="348"/>
    </location>
</feature>
<dbReference type="EMBL" id="JAERUA010000008">
    <property type="protein sequence ID" value="KAI1896380.1"/>
    <property type="molecule type" value="Genomic_DNA"/>
</dbReference>
<evidence type="ECO:0000313" key="2">
    <source>
        <dbReference type="EMBL" id="KAI1896380.1"/>
    </source>
</evidence>
<keyword evidence="3" id="KW-1185">Reference proteome</keyword>
<reference evidence="2" key="1">
    <citation type="submission" date="2021-01" db="EMBL/GenBank/DDBJ databases">
        <authorList>
            <person name="Zahm M."/>
            <person name="Roques C."/>
            <person name="Cabau C."/>
            <person name="Klopp C."/>
            <person name="Donnadieu C."/>
            <person name="Jouanno E."/>
            <person name="Lampietro C."/>
            <person name="Louis A."/>
            <person name="Herpin A."/>
            <person name="Echchiki A."/>
            <person name="Berthelot C."/>
            <person name="Parey E."/>
            <person name="Roest-Crollius H."/>
            <person name="Braasch I."/>
            <person name="Postlethwait J."/>
            <person name="Bobe J."/>
            <person name="Montfort J."/>
            <person name="Bouchez O."/>
            <person name="Begum T."/>
            <person name="Mejri S."/>
            <person name="Adams A."/>
            <person name="Chen W.-J."/>
            <person name="Guiguen Y."/>
        </authorList>
    </citation>
    <scope>NUCLEOTIDE SEQUENCE</scope>
    <source>
        <tissue evidence="2">Blood</tissue>
    </source>
</reference>
<feature type="region of interest" description="Disordered" evidence="1">
    <location>
        <begin position="455"/>
        <end position="477"/>
    </location>
</feature>
<feature type="compositionally biased region" description="Basic residues" evidence="1">
    <location>
        <begin position="539"/>
        <end position="559"/>
    </location>
</feature>